<evidence type="ECO:0000313" key="2">
    <source>
        <dbReference type="Proteomes" id="UP000730481"/>
    </source>
</evidence>
<comment type="caution">
    <text evidence="1">The sequence shown here is derived from an EMBL/GenBank/DDBJ whole genome shotgun (WGS) entry which is preliminary data.</text>
</comment>
<evidence type="ECO:0000313" key="1">
    <source>
        <dbReference type="EMBL" id="KAF4334752.1"/>
    </source>
</evidence>
<dbReference type="EMBL" id="PVQB02000650">
    <property type="protein sequence ID" value="KAF4334752.1"/>
    <property type="molecule type" value="Genomic_DNA"/>
</dbReference>
<dbReference type="Proteomes" id="UP000730481">
    <property type="component" value="Unassembled WGS sequence"/>
</dbReference>
<protein>
    <submittedName>
        <fullName evidence="1">Uncharacterized protein</fullName>
    </submittedName>
</protein>
<accession>A0A9P5DRE9</accession>
<dbReference type="AlphaFoldDB" id="A0A9P5DRE9"/>
<reference evidence="1" key="2">
    <citation type="submission" date="2020-02" db="EMBL/GenBank/DDBJ databases">
        <title>Identification and distribution of gene clusters putatively required for synthesis of sphingolipid metabolism inhibitors in phylogenetically diverse species of the filamentous fungus Fusarium.</title>
        <authorList>
            <person name="Kim H.-S."/>
            <person name="Busman M."/>
            <person name="Brown D.W."/>
            <person name="Divon H."/>
            <person name="Uhlig S."/>
            <person name="Proctor R.H."/>
        </authorList>
    </citation>
    <scope>NUCLEOTIDE SEQUENCE</scope>
    <source>
        <strain evidence="1">NRRL 25174</strain>
    </source>
</reference>
<reference evidence="1" key="1">
    <citation type="journal article" date="2017" name="Mycologia">
        <title>Fusarium algeriense, sp. nov., a novel toxigenic crown rot pathogen of durum wheat from Algeria is nested in the Fusarium burgessii species complex.</title>
        <authorList>
            <person name="Laraba I."/>
            <person name="Keddad A."/>
            <person name="Boureghda H."/>
            <person name="Abdallah N."/>
            <person name="Vaughan M.M."/>
            <person name="Proctor R.H."/>
            <person name="Busman M."/>
            <person name="O'Donnell K."/>
        </authorList>
    </citation>
    <scope>NUCLEOTIDE SEQUENCE</scope>
    <source>
        <strain evidence="1">NRRL 25174</strain>
    </source>
</reference>
<sequence>MSRSTPPLDNQYFENQEKYLDIWAHIFINTRWLEKQVSRGLVPALVGWDIQFIRSTTASSTKPLIALVLVEPELDDESLKGDESLEDFRNQLRPHDFNDYLGQIQFPNFDLDINHLFFGPGIHNMCEPTTLLEPGYFDRPNKVRTLVTYYGQPPHLVDGIFVDDWMLLITDDERKLNLLFVADSDEGLHF</sequence>
<organism evidence="1 2">
    <name type="scientific">Fusarium beomiforme</name>
    <dbReference type="NCBI Taxonomy" id="44412"/>
    <lineage>
        <taxon>Eukaryota</taxon>
        <taxon>Fungi</taxon>
        <taxon>Dikarya</taxon>
        <taxon>Ascomycota</taxon>
        <taxon>Pezizomycotina</taxon>
        <taxon>Sordariomycetes</taxon>
        <taxon>Hypocreomycetidae</taxon>
        <taxon>Hypocreales</taxon>
        <taxon>Nectriaceae</taxon>
        <taxon>Fusarium</taxon>
        <taxon>Fusarium burgessii species complex</taxon>
    </lineage>
</organism>
<gene>
    <name evidence="1" type="ORF">FBEOM_11410</name>
</gene>
<proteinExistence type="predicted"/>
<keyword evidence="2" id="KW-1185">Reference proteome</keyword>
<name>A0A9P5DRE9_9HYPO</name>